<evidence type="ECO:0000313" key="11">
    <source>
        <dbReference type="Proteomes" id="UP000309454"/>
    </source>
</evidence>
<name>A0A3N0AAN3_9ACTN</name>
<evidence type="ECO:0000256" key="2">
    <source>
        <dbReference type="ARBA" id="ARBA00012918"/>
    </source>
</evidence>
<dbReference type="PROSITE" id="PS51130">
    <property type="entry name" value="PDXT_SNO_2"/>
    <property type="match status" value="1"/>
</dbReference>
<proteinExistence type="inferred from homology"/>
<dbReference type="GO" id="GO:1903600">
    <property type="term" value="C:glutaminase complex"/>
    <property type="evidence" value="ECO:0007669"/>
    <property type="project" value="TreeGrafter"/>
</dbReference>
<dbReference type="OrthoDB" id="9810320at2"/>
<dbReference type="PANTHER" id="PTHR31559">
    <property type="entry name" value="PYRIDOXAL 5'-PHOSPHATE SYNTHASE SUBUNIT SNO"/>
    <property type="match status" value="1"/>
</dbReference>
<evidence type="ECO:0000313" key="10">
    <source>
        <dbReference type="EMBL" id="TJW10261.1"/>
    </source>
</evidence>
<feature type="compositionally biased region" description="Low complexity" evidence="8">
    <location>
        <begin position="112"/>
        <end position="153"/>
    </location>
</feature>
<keyword evidence="4" id="KW-0663">Pyridoxal phosphate</keyword>
<dbReference type="InterPro" id="IPR029062">
    <property type="entry name" value="Class_I_gatase-like"/>
</dbReference>
<keyword evidence="5" id="KW-0315">Glutamine amidotransferase</keyword>
<dbReference type="GO" id="GO:0005829">
    <property type="term" value="C:cytosol"/>
    <property type="evidence" value="ECO:0007669"/>
    <property type="project" value="TreeGrafter"/>
</dbReference>
<reference evidence="10 11" key="1">
    <citation type="submission" date="2019-04" db="EMBL/GenBank/DDBJ databases">
        <title>Microbes associate with the intestines of laboratory mice.</title>
        <authorList>
            <person name="Navarre W."/>
            <person name="Wong E."/>
            <person name="Huang K.C."/>
            <person name="Tropini C."/>
            <person name="Ng K."/>
            <person name="Yu B."/>
        </authorList>
    </citation>
    <scope>NUCLEOTIDE SEQUENCE [LARGE SCALE GENOMIC DNA]</scope>
    <source>
        <strain evidence="10 11">NM48_B13</strain>
    </source>
</reference>
<dbReference type="InterPro" id="IPR002161">
    <property type="entry name" value="PdxT/SNO"/>
</dbReference>
<evidence type="ECO:0000313" key="9">
    <source>
        <dbReference type="EMBL" id="MBB3171611.1"/>
    </source>
</evidence>
<dbReference type="PROSITE" id="PS01236">
    <property type="entry name" value="PDXT_SNO_1"/>
    <property type="match status" value="1"/>
</dbReference>
<dbReference type="InterPro" id="IPR021196">
    <property type="entry name" value="PdxT/SNO_CS"/>
</dbReference>
<organism evidence="9 12">
    <name type="scientific">Parvibacter caecicola</name>
    <dbReference type="NCBI Taxonomy" id="747645"/>
    <lineage>
        <taxon>Bacteria</taxon>
        <taxon>Bacillati</taxon>
        <taxon>Actinomycetota</taxon>
        <taxon>Coriobacteriia</taxon>
        <taxon>Coriobacteriales</taxon>
        <taxon>Coriobacteriaceae</taxon>
        <taxon>Parvibacter</taxon>
    </lineage>
</organism>
<keyword evidence="3" id="KW-0378">Hydrolase</keyword>
<comment type="catalytic activity">
    <reaction evidence="7">
        <text>L-glutamine + H2O = L-glutamate + NH4(+)</text>
        <dbReference type="Rhea" id="RHEA:15889"/>
        <dbReference type="ChEBI" id="CHEBI:15377"/>
        <dbReference type="ChEBI" id="CHEBI:28938"/>
        <dbReference type="ChEBI" id="CHEBI:29985"/>
        <dbReference type="ChEBI" id="CHEBI:58359"/>
        <dbReference type="EC" id="3.5.1.2"/>
    </reaction>
</comment>
<reference evidence="9 12" key="2">
    <citation type="submission" date="2020-08" db="EMBL/GenBank/DDBJ databases">
        <title>Sequencing the genomes of 1000 actinobacteria strains.</title>
        <authorList>
            <person name="Klenk H.-P."/>
        </authorList>
    </citation>
    <scope>NUCLEOTIDE SEQUENCE [LARGE SCALE GENOMIC DNA]</scope>
    <source>
        <strain evidence="9 12">DSM 22242</strain>
    </source>
</reference>
<dbReference type="Proteomes" id="UP000530850">
    <property type="component" value="Unassembled WGS sequence"/>
</dbReference>
<dbReference type="PROSITE" id="PS51273">
    <property type="entry name" value="GATASE_TYPE_1"/>
    <property type="match status" value="1"/>
</dbReference>
<gene>
    <name evidence="10" type="ORF">E5982_06805</name>
    <name evidence="9" type="ORF">FHR31_001431</name>
</gene>
<comment type="caution">
    <text evidence="9">The sequence shown here is derived from an EMBL/GenBank/DDBJ whole genome shotgun (WGS) entry which is preliminary data.</text>
</comment>
<dbReference type="EC" id="3.5.1.2" evidence="2"/>
<dbReference type="GeneID" id="93356992"/>
<dbReference type="PANTHER" id="PTHR31559:SF0">
    <property type="entry name" value="PYRIDOXAL 5'-PHOSPHATE SYNTHASE SUBUNIT SNO1-RELATED"/>
    <property type="match status" value="1"/>
</dbReference>
<dbReference type="GO" id="GO:0042823">
    <property type="term" value="P:pyridoxal phosphate biosynthetic process"/>
    <property type="evidence" value="ECO:0007669"/>
    <property type="project" value="InterPro"/>
</dbReference>
<evidence type="ECO:0000313" key="12">
    <source>
        <dbReference type="Proteomes" id="UP000530850"/>
    </source>
</evidence>
<accession>A0A3N0AAN3</accession>
<dbReference type="Pfam" id="PF01174">
    <property type="entry name" value="SNO"/>
    <property type="match status" value="2"/>
</dbReference>
<dbReference type="AlphaFoldDB" id="A0A3N0AAN3"/>
<protein>
    <recommendedName>
        <fullName evidence="2">glutaminase</fullName>
        <ecNumber evidence="2">3.5.1.2</ecNumber>
    </recommendedName>
</protein>
<evidence type="ECO:0000256" key="4">
    <source>
        <dbReference type="ARBA" id="ARBA00022898"/>
    </source>
</evidence>
<keyword evidence="11" id="KW-1185">Reference proteome</keyword>
<keyword evidence="6 9" id="KW-0456">Lyase</keyword>
<sequence>MCSRRIGVLAVQGAFAEHTARLHQLGCETTELRQLADLAQPLDGLVLPGGESTTQAKLLRDLGLLEPLRQLVRGGLPVLGTCAGLILLAETVESTGDGRHSEQNGERERPARPAAAPSAATETATAPSAASAAKQQGSAPLAAAIAGDSAPAPLTAPPPEPPASSALASPHPVEGFRTLPVTVRRNGYGRQLGSFTAAAPLHVKHGEGPLVSLTFIRAPRIVAMDPGVEALVALGSEPVAVRFGNQIGCCFHPELNDDNALYRLFLSLFA</sequence>
<feature type="compositionally biased region" description="Basic and acidic residues" evidence="8">
    <location>
        <begin position="96"/>
        <end position="111"/>
    </location>
</feature>
<dbReference type="EMBL" id="SSTM01000004">
    <property type="protein sequence ID" value="TJW10261.1"/>
    <property type="molecule type" value="Genomic_DNA"/>
</dbReference>
<evidence type="ECO:0000256" key="5">
    <source>
        <dbReference type="ARBA" id="ARBA00022962"/>
    </source>
</evidence>
<evidence type="ECO:0000256" key="6">
    <source>
        <dbReference type="ARBA" id="ARBA00023239"/>
    </source>
</evidence>
<evidence type="ECO:0000256" key="7">
    <source>
        <dbReference type="ARBA" id="ARBA00049534"/>
    </source>
</evidence>
<dbReference type="GO" id="GO:0004359">
    <property type="term" value="F:glutaminase activity"/>
    <property type="evidence" value="ECO:0007669"/>
    <property type="project" value="UniProtKB-EC"/>
</dbReference>
<dbReference type="Proteomes" id="UP000309454">
    <property type="component" value="Unassembled WGS sequence"/>
</dbReference>
<evidence type="ECO:0000256" key="8">
    <source>
        <dbReference type="SAM" id="MobiDB-lite"/>
    </source>
</evidence>
<dbReference type="SUPFAM" id="SSF52317">
    <property type="entry name" value="Class I glutamine amidotransferase-like"/>
    <property type="match status" value="1"/>
</dbReference>
<evidence type="ECO:0000256" key="1">
    <source>
        <dbReference type="ARBA" id="ARBA00008345"/>
    </source>
</evidence>
<dbReference type="Gene3D" id="3.40.50.880">
    <property type="match status" value="2"/>
</dbReference>
<dbReference type="GO" id="GO:0008614">
    <property type="term" value="P:pyridoxine metabolic process"/>
    <property type="evidence" value="ECO:0007669"/>
    <property type="project" value="TreeGrafter"/>
</dbReference>
<dbReference type="GO" id="GO:0016829">
    <property type="term" value="F:lyase activity"/>
    <property type="evidence" value="ECO:0007669"/>
    <property type="project" value="UniProtKB-KW"/>
</dbReference>
<comment type="similarity">
    <text evidence="1">Belongs to the glutaminase PdxT/SNO family.</text>
</comment>
<dbReference type="EMBL" id="JACHYA010000004">
    <property type="protein sequence ID" value="MBB3171611.1"/>
    <property type="molecule type" value="Genomic_DNA"/>
</dbReference>
<feature type="region of interest" description="Disordered" evidence="8">
    <location>
        <begin position="94"/>
        <end position="171"/>
    </location>
</feature>
<dbReference type="RefSeq" id="WP_123185693.1">
    <property type="nucleotide sequence ID" value="NZ_CANPEU010000013.1"/>
</dbReference>
<evidence type="ECO:0000256" key="3">
    <source>
        <dbReference type="ARBA" id="ARBA00022801"/>
    </source>
</evidence>